<name>A0ABW7NAP7_9BACT</name>
<keyword evidence="5" id="KW-1133">Transmembrane helix</keyword>
<feature type="transmembrane region" description="Helical" evidence="5">
    <location>
        <begin position="156"/>
        <end position="176"/>
    </location>
</feature>
<dbReference type="Pfam" id="PF13426">
    <property type="entry name" value="PAS_9"/>
    <property type="match status" value="1"/>
</dbReference>
<evidence type="ECO:0000256" key="1">
    <source>
        <dbReference type="ARBA" id="ARBA00000085"/>
    </source>
</evidence>
<dbReference type="InterPro" id="IPR036097">
    <property type="entry name" value="HisK_dim/P_sf"/>
</dbReference>
<dbReference type="InterPro" id="IPR035965">
    <property type="entry name" value="PAS-like_dom_sf"/>
</dbReference>
<dbReference type="SMART" id="SM00387">
    <property type="entry name" value="HATPase_c"/>
    <property type="match status" value="1"/>
</dbReference>
<keyword evidence="7" id="KW-0067">ATP-binding</keyword>
<dbReference type="EC" id="2.7.13.3" evidence="2"/>
<dbReference type="PANTHER" id="PTHR43065">
    <property type="entry name" value="SENSOR HISTIDINE KINASE"/>
    <property type="match status" value="1"/>
</dbReference>
<comment type="caution">
    <text evidence="7">The sequence shown here is derived from an EMBL/GenBank/DDBJ whole genome shotgun (WGS) entry which is preliminary data.</text>
</comment>
<comment type="catalytic activity">
    <reaction evidence="1">
        <text>ATP + protein L-histidine = ADP + protein N-phospho-L-histidine.</text>
        <dbReference type="EC" id="2.7.13.3"/>
    </reaction>
</comment>
<dbReference type="PANTHER" id="PTHR43065:SF50">
    <property type="entry name" value="HISTIDINE KINASE"/>
    <property type="match status" value="1"/>
</dbReference>
<keyword evidence="4" id="KW-0175">Coiled coil</keyword>
<dbReference type="InterPro" id="IPR003594">
    <property type="entry name" value="HATPase_dom"/>
</dbReference>
<dbReference type="Proteomes" id="UP001610063">
    <property type="component" value="Unassembled WGS sequence"/>
</dbReference>
<dbReference type="NCBIfam" id="TIGR00229">
    <property type="entry name" value="sensory_box"/>
    <property type="match status" value="1"/>
</dbReference>
<feature type="transmembrane region" description="Helical" evidence="5">
    <location>
        <begin position="48"/>
        <end position="66"/>
    </location>
</feature>
<dbReference type="SUPFAM" id="SSF55874">
    <property type="entry name" value="ATPase domain of HSP90 chaperone/DNA topoisomerase II/histidine kinase"/>
    <property type="match status" value="1"/>
</dbReference>
<dbReference type="PROSITE" id="PS50109">
    <property type="entry name" value="HIS_KIN"/>
    <property type="match status" value="1"/>
</dbReference>
<dbReference type="EMBL" id="JBIPKE010000015">
    <property type="protein sequence ID" value="MFH6983539.1"/>
    <property type="molecule type" value="Genomic_DNA"/>
</dbReference>
<dbReference type="GO" id="GO:0005524">
    <property type="term" value="F:ATP binding"/>
    <property type="evidence" value="ECO:0007669"/>
    <property type="project" value="UniProtKB-KW"/>
</dbReference>
<keyword evidence="3" id="KW-0597">Phosphoprotein</keyword>
<dbReference type="InterPro" id="IPR004358">
    <property type="entry name" value="Sig_transdc_His_kin-like_C"/>
</dbReference>
<keyword evidence="7" id="KW-0547">Nucleotide-binding</keyword>
<feature type="coiled-coil region" evidence="4">
    <location>
        <begin position="319"/>
        <end position="375"/>
    </location>
</feature>
<feature type="transmembrane region" description="Helical" evidence="5">
    <location>
        <begin position="21"/>
        <end position="42"/>
    </location>
</feature>
<dbReference type="Pfam" id="PF02518">
    <property type="entry name" value="HATPase_c"/>
    <property type="match status" value="1"/>
</dbReference>
<dbReference type="InterPro" id="IPR003661">
    <property type="entry name" value="HisK_dim/P_dom"/>
</dbReference>
<evidence type="ECO:0000313" key="8">
    <source>
        <dbReference type="Proteomes" id="UP001610063"/>
    </source>
</evidence>
<accession>A0ABW7NAP7</accession>
<feature type="domain" description="Histidine kinase" evidence="6">
    <location>
        <begin position="394"/>
        <end position="613"/>
    </location>
</feature>
<protein>
    <recommendedName>
        <fullName evidence="2">histidine kinase</fullName>
        <ecNumber evidence="2">2.7.13.3</ecNumber>
    </recommendedName>
</protein>
<evidence type="ECO:0000259" key="6">
    <source>
        <dbReference type="PROSITE" id="PS50109"/>
    </source>
</evidence>
<evidence type="ECO:0000256" key="5">
    <source>
        <dbReference type="SAM" id="Phobius"/>
    </source>
</evidence>
<dbReference type="RefSeq" id="WP_395417093.1">
    <property type="nucleotide sequence ID" value="NZ_JBIPKE010000015.1"/>
</dbReference>
<dbReference type="InterPro" id="IPR000014">
    <property type="entry name" value="PAS"/>
</dbReference>
<dbReference type="InterPro" id="IPR005467">
    <property type="entry name" value="His_kinase_dom"/>
</dbReference>
<organism evidence="7 8">
    <name type="scientific">Marinoscillum luteum</name>
    <dbReference type="NCBI Taxonomy" id="861051"/>
    <lineage>
        <taxon>Bacteria</taxon>
        <taxon>Pseudomonadati</taxon>
        <taxon>Bacteroidota</taxon>
        <taxon>Cytophagia</taxon>
        <taxon>Cytophagales</taxon>
        <taxon>Reichenbachiellaceae</taxon>
        <taxon>Marinoscillum</taxon>
    </lineage>
</organism>
<dbReference type="SUPFAM" id="SSF55785">
    <property type="entry name" value="PYP-like sensor domain (PAS domain)"/>
    <property type="match status" value="1"/>
</dbReference>
<dbReference type="PRINTS" id="PR00344">
    <property type="entry name" value="BCTRLSENSOR"/>
</dbReference>
<dbReference type="CDD" id="cd00130">
    <property type="entry name" value="PAS"/>
    <property type="match status" value="1"/>
</dbReference>
<keyword evidence="5" id="KW-0812">Transmembrane</keyword>
<dbReference type="Gene3D" id="3.30.450.20">
    <property type="entry name" value="PAS domain"/>
    <property type="match status" value="1"/>
</dbReference>
<evidence type="ECO:0000313" key="7">
    <source>
        <dbReference type="EMBL" id="MFH6983539.1"/>
    </source>
</evidence>
<sequence>MLTQLEEEHNLEDIQNKIIELALIIFSSLGIISLILNVIRAVYKNMTVVLTIHTSVVILLVLLLIFRNKVSHNLKAAGLLIAIYVVITVGLYQLGFVASAKALIVVLPVLTSFVLSHQKAILVSLLLLITYVIFGSLFVSGVFTDITYQTNYTSHNAVWLLDGAVIFLASFTLLFGSQIYRKAILHNFSVIRKHSAELITKEQKYKMLFETSNDAILLFDEGVFVDCNQKALTLFDCTARDIIGKTPIDFSPVEQPDGQLSKEKAPKFIQKAFEGVSQSFEWQHCKLNGEVFEASINLSLVALEEENYIQAVIRDITDQKNAERKIVAYQKGLEELVKARTQELEAANEDFKHANQELTTQKEMLSKTLSELRRTQEHLVETAKMASIGTLTAGVGHEINNPLNFIMGGLHNLECAIRQPESFEDDNELCAVQEEGLQTIKEGIGRIHEITKSLDHFNRSNQKKLGLCNLHAIINNCLQILNHEIKYKGKVLKTYHHQDILFVGNEGQLHQVFLNIISNAIQSFDKNGLITISTKLLTEQNLIEVDISDNGTGIAPTHLDKVFDPFFTTKDPGLGKGLGLSMAHRIIQEHSGQINISSTTAGTQVVVQLPTKSTA</sequence>
<gene>
    <name evidence="7" type="ORF">ACHKAR_08825</name>
</gene>
<dbReference type="CDD" id="cd00082">
    <property type="entry name" value="HisKA"/>
    <property type="match status" value="1"/>
</dbReference>
<evidence type="ECO:0000256" key="4">
    <source>
        <dbReference type="SAM" id="Coils"/>
    </source>
</evidence>
<reference evidence="7 8" key="1">
    <citation type="journal article" date="2013" name="Int. J. Syst. Evol. Microbiol.">
        <title>Marinoscillum luteum sp. nov., isolated from marine sediment.</title>
        <authorList>
            <person name="Cha I.T."/>
            <person name="Park S.J."/>
            <person name="Kim S.J."/>
            <person name="Kim J.G."/>
            <person name="Jung M.Y."/>
            <person name="Shin K.S."/>
            <person name="Kwon K.K."/>
            <person name="Yang S.H."/>
            <person name="Seo Y.S."/>
            <person name="Rhee S.K."/>
        </authorList>
    </citation>
    <scope>NUCLEOTIDE SEQUENCE [LARGE SCALE GENOMIC DNA]</scope>
    <source>
        <strain evidence="7 8">KCTC 23939</strain>
    </source>
</reference>
<feature type="transmembrane region" description="Helical" evidence="5">
    <location>
        <begin position="122"/>
        <end position="144"/>
    </location>
</feature>
<dbReference type="Pfam" id="PF20969">
    <property type="entry name" value="MASE11"/>
    <property type="match status" value="1"/>
</dbReference>
<dbReference type="InterPro" id="IPR048437">
    <property type="entry name" value="MASE11"/>
</dbReference>
<evidence type="ECO:0000256" key="2">
    <source>
        <dbReference type="ARBA" id="ARBA00012438"/>
    </source>
</evidence>
<evidence type="ECO:0000256" key="3">
    <source>
        <dbReference type="ARBA" id="ARBA00022553"/>
    </source>
</evidence>
<feature type="transmembrane region" description="Helical" evidence="5">
    <location>
        <begin position="73"/>
        <end position="92"/>
    </location>
</feature>
<dbReference type="SMART" id="SM00091">
    <property type="entry name" value="PAS"/>
    <property type="match status" value="1"/>
</dbReference>
<dbReference type="SUPFAM" id="SSF47384">
    <property type="entry name" value="Homodimeric domain of signal transducing histidine kinase"/>
    <property type="match status" value="1"/>
</dbReference>
<dbReference type="Gene3D" id="3.30.565.10">
    <property type="entry name" value="Histidine kinase-like ATPase, C-terminal domain"/>
    <property type="match status" value="1"/>
</dbReference>
<keyword evidence="5" id="KW-0472">Membrane</keyword>
<keyword evidence="8" id="KW-1185">Reference proteome</keyword>
<dbReference type="Gene3D" id="1.10.287.130">
    <property type="match status" value="1"/>
</dbReference>
<dbReference type="InterPro" id="IPR036890">
    <property type="entry name" value="HATPase_C_sf"/>
</dbReference>
<proteinExistence type="predicted"/>